<dbReference type="KEGG" id="ehx:EMIHUDRAFT_104985"/>
<dbReference type="GeneID" id="17257071"/>
<dbReference type="OMA" id="MYAICEY"/>
<dbReference type="InterPro" id="IPR050583">
    <property type="entry name" value="Mycobacterial_A85_antigen"/>
</dbReference>
<reference evidence="2" key="1">
    <citation type="journal article" date="2013" name="Nature">
        <title>Pan genome of the phytoplankton Emiliania underpins its global distribution.</title>
        <authorList>
            <person name="Read B.A."/>
            <person name="Kegel J."/>
            <person name="Klute M.J."/>
            <person name="Kuo A."/>
            <person name="Lefebvre S.C."/>
            <person name="Maumus F."/>
            <person name="Mayer C."/>
            <person name="Miller J."/>
            <person name="Monier A."/>
            <person name="Salamov A."/>
            <person name="Young J."/>
            <person name="Aguilar M."/>
            <person name="Claverie J.M."/>
            <person name="Frickenhaus S."/>
            <person name="Gonzalez K."/>
            <person name="Herman E.K."/>
            <person name="Lin Y.C."/>
            <person name="Napier J."/>
            <person name="Ogata H."/>
            <person name="Sarno A.F."/>
            <person name="Shmutz J."/>
            <person name="Schroeder D."/>
            <person name="de Vargas C."/>
            <person name="Verret F."/>
            <person name="von Dassow P."/>
            <person name="Valentin K."/>
            <person name="Van de Peer Y."/>
            <person name="Wheeler G."/>
            <person name="Dacks J.B."/>
            <person name="Delwiche C.F."/>
            <person name="Dyhrman S.T."/>
            <person name="Glockner G."/>
            <person name="John U."/>
            <person name="Richards T."/>
            <person name="Worden A.Z."/>
            <person name="Zhang X."/>
            <person name="Grigoriev I.V."/>
            <person name="Allen A.E."/>
            <person name="Bidle K."/>
            <person name="Borodovsky M."/>
            <person name="Bowler C."/>
            <person name="Brownlee C."/>
            <person name="Cock J.M."/>
            <person name="Elias M."/>
            <person name="Gladyshev V.N."/>
            <person name="Groth M."/>
            <person name="Guda C."/>
            <person name="Hadaegh A."/>
            <person name="Iglesias-Rodriguez M.D."/>
            <person name="Jenkins J."/>
            <person name="Jones B.M."/>
            <person name="Lawson T."/>
            <person name="Leese F."/>
            <person name="Lindquist E."/>
            <person name="Lobanov A."/>
            <person name="Lomsadze A."/>
            <person name="Malik S.B."/>
            <person name="Marsh M.E."/>
            <person name="Mackinder L."/>
            <person name="Mock T."/>
            <person name="Mueller-Roeber B."/>
            <person name="Pagarete A."/>
            <person name="Parker M."/>
            <person name="Probert I."/>
            <person name="Quesneville H."/>
            <person name="Raines C."/>
            <person name="Rensing S.A."/>
            <person name="Riano-Pachon D.M."/>
            <person name="Richier S."/>
            <person name="Rokitta S."/>
            <person name="Shiraiwa Y."/>
            <person name="Soanes D.M."/>
            <person name="van der Giezen M."/>
            <person name="Wahlund T.M."/>
            <person name="Williams B."/>
            <person name="Wilson W."/>
            <person name="Wolfe G."/>
            <person name="Wurch L.L."/>
        </authorList>
    </citation>
    <scope>NUCLEOTIDE SEQUENCE</scope>
</reference>
<dbReference type="Proteomes" id="UP000013827">
    <property type="component" value="Unassembled WGS sequence"/>
</dbReference>
<reference evidence="1" key="2">
    <citation type="submission" date="2024-10" db="UniProtKB">
        <authorList>
            <consortium name="EnsemblProtists"/>
        </authorList>
    </citation>
    <scope>IDENTIFICATION</scope>
</reference>
<dbReference type="InterPro" id="IPR000801">
    <property type="entry name" value="Esterase-like"/>
</dbReference>
<dbReference type="PANTHER" id="PTHR48098">
    <property type="entry name" value="ENTEROCHELIN ESTERASE-RELATED"/>
    <property type="match status" value="1"/>
</dbReference>
<protein>
    <recommendedName>
        <fullName evidence="3">Esterase</fullName>
    </recommendedName>
</protein>
<accession>A0A0D3II16</accession>
<organism evidence="1 2">
    <name type="scientific">Emiliania huxleyi (strain CCMP1516)</name>
    <dbReference type="NCBI Taxonomy" id="280463"/>
    <lineage>
        <taxon>Eukaryota</taxon>
        <taxon>Haptista</taxon>
        <taxon>Haptophyta</taxon>
        <taxon>Prymnesiophyceae</taxon>
        <taxon>Isochrysidales</taxon>
        <taxon>Noelaerhabdaceae</taxon>
        <taxon>Emiliania</taxon>
    </lineage>
</organism>
<dbReference type="PANTHER" id="PTHR48098:SF6">
    <property type="entry name" value="FERRI-BACILLIBACTIN ESTERASE BESA"/>
    <property type="match status" value="1"/>
</dbReference>
<proteinExistence type="predicted"/>
<dbReference type="SUPFAM" id="SSF53474">
    <property type="entry name" value="alpha/beta-Hydrolases"/>
    <property type="match status" value="1"/>
</dbReference>
<dbReference type="AlphaFoldDB" id="A0A0D3II16"/>
<evidence type="ECO:0000313" key="2">
    <source>
        <dbReference type="Proteomes" id="UP000013827"/>
    </source>
</evidence>
<dbReference type="eggNOG" id="ENOG502S331">
    <property type="taxonomic scope" value="Eukaryota"/>
</dbReference>
<evidence type="ECO:0008006" key="3">
    <source>
        <dbReference type="Google" id="ProtNLM"/>
    </source>
</evidence>
<dbReference type="RefSeq" id="XP_005763330.1">
    <property type="nucleotide sequence ID" value="XM_005763273.1"/>
</dbReference>
<dbReference type="Pfam" id="PF00756">
    <property type="entry name" value="Esterase"/>
    <property type="match status" value="1"/>
</dbReference>
<dbReference type="PaxDb" id="2903-EOD10901"/>
<evidence type="ECO:0000313" key="1">
    <source>
        <dbReference type="EnsemblProtists" id="EOD10901"/>
    </source>
</evidence>
<dbReference type="InterPro" id="IPR029058">
    <property type="entry name" value="AB_hydrolase_fold"/>
</dbReference>
<dbReference type="EnsemblProtists" id="EOD10901">
    <property type="protein sequence ID" value="EOD10901"/>
    <property type="gene ID" value="EMIHUDRAFT_104985"/>
</dbReference>
<dbReference type="Gene3D" id="3.40.50.1820">
    <property type="entry name" value="alpha/beta hydrolase"/>
    <property type="match status" value="1"/>
</dbReference>
<keyword evidence="2" id="KW-1185">Reference proteome</keyword>
<name>A0A0D3II16_EMIH1</name>
<sequence length="312" mass="34086">MLSCSCTLVLGFQAPAKTMTFDAPAPALFDRALVPGRSIHVWLPPGYHQQPRRRYPTLYVHDGQCCLSNDEGGSSGGGGEGSRWDLNCALSRLVTAGEISPAIVVMLDSCGGGHLLDMDLPLGPEMPPVPLLRRRWLEYGDNPLGRKYIGYVCDVVKPAIDAKFRTLPSPEHTSAMGSSMGGLCAFLSAWRRPDVFAHAACLSPVFQLPLITEVALRRRLRPDARLYIDNGGDTDSRKVPLIELADGFDPVWQLGAWYLDTSLQPGVDGMCAALRTQGVPFKYHREAGGRHNARAWGGRVERPLRTLLPPDS</sequence>
<dbReference type="HOGENOM" id="CLU_039834_1_2_1"/>